<dbReference type="AlphaFoldDB" id="H6L550"/>
<protein>
    <submittedName>
        <fullName evidence="2">AAA ATPase</fullName>
    </submittedName>
</protein>
<dbReference type="RefSeq" id="WP_014373172.1">
    <property type="nucleotide sequence ID" value="NC_016940.1"/>
</dbReference>
<dbReference type="InterPro" id="IPR003593">
    <property type="entry name" value="AAA+_ATPase"/>
</dbReference>
<feature type="domain" description="AAA+ ATPase" evidence="1">
    <location>
        <begin position="22"/>
        <end position="288"/>
    </location>
</feature>
<dbReference type="eggNOG" id="COG0507">
    <property type="taxonomic scope" value="Bacteria"/>
</dbReference>
<dbReference type="KEGG" id="sgn:SGRA_0181"/>
<dbReference type="SUPFAM" id="SSF52540">
    <property type="entry name" value="P-loop containing nucleoside triphosphate hydrolases"/>
    <property type="match status" value="2"/>
</dbReference>
<evidence type="ECO:0000313" key="2">
    <source>
        <dbReference type="EMBL" id="AFC22922.1"/>
    </source>
</evidence>
<dbReference type="GO" id="GO:0003678">
    <property type="term" value="F:DNA helicase activity"/>
    <property type="evidence" value="ECO:0007669"/>
    <property type="project" value="InterPro"/>
</dbReference>
<accession>H6L550</accession>
<name>H6L550_SAPGL</name>
<keyword evidence="3" id="KW-1185">Reference proteome</keyword>
<dbReference type="InterPro" id="IPR051055">
    <property type="entry name" value="PIF1_helicase"/>
</dbReference>
<dbReference type="InterPro" id="IPR010285">
    <property type="entry name" value="DNA_helicase_pif1-like_DEAD"/>
</dbReference>
<dbReference type="FunFam" id="3.40.50.300:FF:001498">
    <property type="entry name" value="ATP-dependent DNA helicase"/>
    <property type="match status" value="1"/>
</dbReference>
<reference evidence="2 3" key="1">
    <citation type="journal article" date="2012" name="Stand. Genomic Sci.">
        <title>Complete genome sequencing and analysis of Saprospira grandis str. Lewin, a predatory marine bacterium.</title>
        <authorList>
            <person name="Saw J.H."/>
            <person name="Yuryev A."/>
            <person name="Kanbe M."/>
            <person name="Hou S."/>
            <person name="Young A.G."/>
            <person name="Aizawa S."/>
            <person name="Alam M."/>
        </authorList>
    </citation>
    <scope>NUCLEOTIDE SEQUENCE [LARGE SCALE GENOMIC DNA]</scope>
    <source>
        <strain evidence="2 3">Lewin</strain>
    </source>
</reference>
<dbReference type="OrthoDB" id="9803432at2"/>
<dbReference type="InterPro" id="IPR027417">
    <property type="entry name" value="P-loop_NTPase"/>
</dbReference>
<evidence type="ECO:0000259" key="1">
    <source>
        <dbReference type="SMART" id="SM00382"/>
    </source>
</evidence>
<dbReference type="CDD" id="cd18809">
    <property type="entry name" value="SF1_C_RecD"/>
    <property type="match status" value="1"/>
</dbReference>
<proteinExistence type="predicted"/>
<dbReference type="STRING" id="984262.SGRA_0181"/>
<dbReference type="HOGENOM" id="CLU_001613_7_2_10"/>
<organism evidence="2 3">
    <name type="scientific">Saprospira grandis (strain Lewin)</name>
    <dbReference type="NCBI Taxonomy" id="984262"/>
    <lineage>
        <taxon>Bacteria</taxon>
        <taxon>Pseudomonadati</taxon>
        <taxon>Bacteroidota</taxon>
        <taxon>Saprospiria</taxon>
        <taxon>Saprospirales</taxon>
        <taxon>Saprospiraceae</taxon>
        <taxon>Saprospira</taxon>
    </lineage>
</organism>
<dbReference type="Pfam" id="PF05970">
    <property type="entry name" value="PIF1"/>
    <property type="match status" value="1"/>
</dbReference>
<dbReference type="Gene3D" id="3.40.50.300">
    <property type="entry name" value="P-loop containing nucleotide triphosphate hydrolases"/>
    <property type="match status" value="2"/>
</dbReference>
<dbReference type="PANTHER" id="PTHR47642:SF5">
    <property type="entry name" value="ATP-DEPENDENT DNA HELICASE"/>
    <property type="match status" value="1"/>
</dbReference>
<evidence type="ECO:0000313" key="3">
    <source>
        <dbReference type="Proteomes" id="UP000007519"/>
    </source>
</evidence>
<dbReference type="Proteomes" id="UP000007519">
    <property type="component" value="Chromosome"/>
</dbReference>
<dbReference type="EMBL" id="CP002831">
    <property type="protein sequence ID" value="AFC22922.1"/>
    <property type="molecule type" value="Genomic_DNA"/>
</dbReference>
<dbReference type="PANTHER" id="PTHR47642">
    <property type="entry name" value="ATP-DEPENDENT DNA HELICASE"/>
    <property type="match status" value="1"/>
</dbReference>
<dbReference type="SMART" id="SM00382">
    <property type="entry name" value="AAA"/>
    <property type="match status" value="1"/>
</dbReference>
<gene>
    <name evidence="2" type="ordered locus">SGRA_0181</name>
</gene>
<dbReference type="GO" id="GO:0000723">
    <property type="term" value="P:telomere maintenance"/>
    <property type="evidence" value="ECO:0007669"/>
    <property type="project" value="InterPro"/>
</dbReference>
<sequence>MQTEEIDLNADFQACLEDIEAGTPAMFITGKAGTGKSTLLREFVRRTQKKVVVLAPTGIAALNIGGQTIHSFFGFPARPLQRSEIKPRKNHRLYKAIDTIIIDEISMVRADMMDQIDFFMRINGRDRYLPFGGAQIIMFGDLFQLPPVISSPEVRQQLQERYESPYFFSAEVFFQMDIIMAELREVYRQADRRFIGLLDAVRQSTMDYDEFMELNERHIPDFPEQSDFYITLAARNARVDEVNRARLRVLQGEEYSYIAEVSGQMNVQPAPSPLRLKLGAQVVFLKNDPKRRYANGTIGKVVYLDFDEIQVQVYGPFGDLQTIKVEKFEWEMMTHELNDAGEIETKVSGSFTQYPLRLAWAMTIHKSQGKTFDRVLLDMPKGAFEFGQTYVALSRCRTLEGLVLKHPLKPQDIRVDPRVVEFYQQHF</sequence>
<dbReference type="GO" id="GO:0006281">
    <property type="term" value="P:DNA repair"/>
    <property type="evidence" value="ECO:0007669"/>
    <property type="project" value="InterPro"/>
</dbReference>